<protein>
    <submittedName>
        <fullName evidence="1">Uncharacterized protein</fullName>
    </submittedName>
</protein>
<keyword evidence="2" id="KW-1185">Reference proteome</keyword>
<reference evidence="1 2" key="1">
    <citation type="submission" date="2021-04" db="EMBL/GenBank/DDBJ databases">
        <title>Nocardia tengchongensis.</title>
        <authorList>
            <person name="Zhuang k."/>
            <person name="Ran Y."/>
            <person name="Li W."/>
        </authorList>
    </citation>
    <scope>NUCLEOTIDE SEQUENCE [LARGE SCALE GENOMIC DNA]</scope>
    <source>
        <strain evidence="1 2">CFH S0057</strain>
    </source>
</reference>
<proteinExistence type="predicted"/>
<evidence type="ECO:0000313" key="1">
    <source>
        <dbReference type="EMBL" id="QVI21263.1"/>
    </source>
</evidence>
<dbReference type="EMBL" id="CP074371">
    <property type="protein sequence ID" value="QVI21263.1"/>
    <property type="molecule type" value="Genomic_DNA"/>
</dbReference>
<name>A0ABX8CQD7_9NOCA</name>
<sequence>MELSVAQFVTIDGVYQAPGGPEEDPSGGVRARRLVGAPTYGEFGSD</sequence>
<evidence type="ECO:0000313" key="2">
    <source>
        <dbReference type="Proteomes" id="UP000683310"/>
    </source>
</evidence>
<organism evidence="1 2">
    <name type="scientific">Nocardia tengchongensis</name>
    <dbReference type="NCBI Taxonomy" id="2055889"/>
    <lineage>
        <taxon>Bacteria</taxon>
        <taxon>Bacillati</taxon>
        <taxon>Actinomycetota</taxon>
        <taxon>Actinomycetes</taxon>
        <taxon>Mycobacteriales</taxon>
        <taxon>Nocardiaceae</taxon>
        <taxon>Nocardia</taxon>
    </lineage>
</organism>
<accession>A0ABX8CQD7</accession>
<dbReference type="Proteomes" id="UP000683310">
    <property type="component" value="Chromosome"/>
</dbReference>
<gene>
    <name evidence="1" type="ORF">KHQ06_35615</name>
</gene>